<dbReference type="VEuPathDB" id="FungiDB:ASPZODRAFT_134353"/>
<accession>A0A1L9SCT1</accession>
<dbReference type="GeneID" id="34609974"/>
<evidence type="ECO:0000256" key="1">
    <source>
        <dbReference type="SAM" id="MobiDB-lite"/>
    </source>
</evidence>
<feature type="compositionally biased region" description="Acidic residues" evidence="1">
    <location>
        <begin position="7"/>
        <end position="17"/>
    </location>
</feature>
<dbReference type="Proteomes" id="UP000184188">
    <property type="component" value="Unassembled WGS sequence"/>
</dbReference>
<name>A0A1L9SCT1_9EURO</name>
<evidence type="ECO:0000313" key="3">
    <source>
        <dbReference type="Proteomes" id="UP000184188"/>
    </source>
</evidence>
<dbReference type="RefSeq" id="XP_022579438.1">
    <property type="nucleotide sequence ID" value="XM_022723509.1"/>
</dbReference>
<protein>
    <submittedName>
        <fullName evidence="2">Uncharacterized protein</fullName>
    </submittedName>
</protein>
<feature type="compositionally biased region" description="Basic residues" evidence="1">
    <location>
        <begin position="451"/>
        <end position="461"/>
    </location>
</feature>
<proteinExistence type="predicted"/>
<dbReference type="STRING" id="1073090.A0A1L9SCT1"/>
<dbReference type="OrthoDB" id="5404794at2759"/>
<feature type="region of interest" description="Disordered" evidence="1">
    <location>
        <begin position="1"/>
        <end position="47"/>
    </location>
</feature>
<keyword evidence="3" id="KW-1185">Reference proteome</keyword>
<sequence length="675" mass="74084">MDRVIQDSDEEEDDALSDDVPTSVDAGQQQCPSEQRTLSSISARGDHDEVHEVLIPGKVGSQAEETPGAPVEVPLGVNFDDFLQSQDTAGGRLSSSQQRREDRWIPAEVGHGSIGSVMTEIGLAQRRLFDDDDAAFSVQNLIAAPTTMDIVRTSYSMNTGHGVYGNMARLGDELGNEENWHNHSERQTMPLEVREEGNLALQTDQEDINVQTSMDSGCQVMQPHTDTNRALNCGIMSSHENTSYNFFDSVMSHPADSAPGEFLVSTRFHNDDQLPELHRTPLRSKSLQGTLYSPHDTEPISSVLSPRSSRVKSDNLALSMQQASQQSTGDELAGSVTVELPPMKKKRGRPKKQVVMQDEDDELANSPVGQDLAKPEKSTPGGPSETFQEQTDHSDDIVMVPIDKNTVSHGGDHETPPSAAKDSKLGVVIQAQDPYLAEADRKESKNLKAKEPKKKKLKRGKTTSAIQTKSHESDVEGDVIWVNEKSGSGKLDSQEGVSPFDKSTITNMNETLLSIPKAESNAEEAAQKPSKLVQAAPKKRGRKRKKTDEQLDEEQQQPTTSPNELLDKAQTDPSFPDLLKDDSKNTINNQMISEEDHPDTHTIAVPPEEQEQEQPAEMNALKTPQKQTPNPPGSGRDPRKGPDKHSPISGTSKVPFRVGLSRRARIAPLLRVVRK</sequence>
<dbReference type="EMBL" id="KV878346">
    <property type="protein sequence ID" value="OJJ44928.1"/>
    <property type="molecule type" value="Genomic_DNA"/>
</dbReference>
<reference evidence="3" key="1">
    <citation type="journal article" date="2017" name="Genome Biol.">
        <title>Comparative genomics reveals high biological diversity and specific adaptations in the industrially and medically important fungal genus Aspergillus.</title>
        <authorList>
            <person name="de Vries R.P."/>
            <person name="Riley R."/>
            <person name="Wiebenga A."/>
            <person name="Aguilar-Osorio G."/>
            <person name="Amillis S."/>
            <person name="Uchima C.A."/>
            <person name="Anderluh G."/>
            <person name="Asadollahi M."/>
            <person name="Askin M."/>
            <person name="Barry K."/>
            <person name="Battaglia E."/>
            <person name="Bayram O."/>
            <person name="Benocci T."/>
            <person name="Braus-Stromeyer S.A."/>
            <person name="Caldana C."/>
            <person name="Canovas D."/>
            <person name="Cerqueira G.C."/>
            <person name="Chen F."/>
            <person name="Chen W."/>
            <person name="Choi C."/>
            <person name="Clum A."/>
            <person name="Dos Santos R.A."/>
            <person name="Damasio A.R."/>
            <person name="Diallinas G."/>
            <person name="Emri T."/>
            <person name="Fekete E."/>
            <person name="Flipphi M."/>
            <person name="Freyberg S."/>
            <person name="Gallo A."/>
            <person name="Gournas C."/>
            <person name="Habgood R."/>
            <person name="Hainaut M."/>
            <person name="Harispe M.L."/>
            <person name="Henrissat B."/>
            <person name="Hilden K.S."/>
            <person name="Hope R."/>
            <person name="Hossain A."/>
            <person name="Karabika E."/>
            <person name="Karaffa L."/>
            <person name="Karanyi Z."/>
            <person name="Krasevec N."/>
            <person name="Kuo A."/>
            <person name="Kusch H."/>
            <person name="LaButti K."/>
            <person name="Lagendijk E.L."/>
            <person name="Lapidus A."/>
            <person name="Levasseur A."/>
            <person name="Lindquist E."/>
            <person name="Lipzen A."/>
            <person name="Logrieco A.F."/>
            <person name="MacCabe A."/>
            <person name="Maekelae M.R."/>
            <person name="Malavazi I."/>
            <person name="Melin P."/>
            <person name="Meyer V."/>
            <person name="Mielnichuk N."/>
            <person name="Miskei M."/>
            <person name="Molnar A.P."/>
            <person name="Mule G."/>
            <person name="Ngan C.Y."/>
            <person name="Orejas M."/>
            <person name="Orosz E."/>
            <person name="Ouedraogo J.P."/>
            <person name="Overkamp K.M."/>
            <person name="Park H.-S."/>
            <person name="Perrone G."/>
            <person name="Piumi F."/>
            <person name="Punt P.J."/>
            <person name="Ram A.F."/>
            <person name="Ramon A."/>
            <person name="Rauscher S."/>
            <person name="Record E."/>
            <person name="Riano-Pachon D.M."/>
            <person name="Robert V."/>
            <person name="Roehrig J."/>
            <person name="Ruller R."/>
            <person name="Salamov A."/>
            <person name="Salih N.S."/>
            <person name="Samson R.A."/>
            <person name="Sandor E."/>
            <person name="Sanguinetti M."/>
            <person name="Schuetze T."/>
            <person name="Sepcic K."/>
            <person name="Shelest E."/>
            <person name="Sherlock G."/>
            <person name="Sophianopoulou V."/>
            <person name="Squina F.M."/>
            <person name="Sun H."/>
            <person name="Susca A."/>
            <person name="Todd R.B."/>
            <person name="Tsang A."/>
            <person name="Unkles S.E."/>
            <person name="van de Wiele N."/>
            <person name="van Rossen-Uffink D."/>
            <person name="Oliveira J.V."/>
            <person name="Vesth T.C."/>
            <person name="Visser J."/>
            <person name="Yu J.-H."/>
            <person name="Zhou M."/>
            <person name="Andersen M.R."/>
            <person name="Archer D.B."/>
            <person name="Baker S.E."/>
            <person name="Benoit I."/>
            <person name="Brakhage A.A."/>
            <person name="Braus G.H."/>
            <person name="Fischer R."/>
            <person name="Frisvad J.C."/>
            <person name="Goldman G.H."/>
            <person name="Houbraken J."/>
            <person name="Oakley B."/>
            <person name="Pocsi I."/>
            <person name="Scazzocchio C."/>
            <person name="Seiboth B."/>
            <person name="vanKuyk P.A."/>
            <person name="Wortman J."/>
            <person name="Dyer P.S."/>
            <person name="Grigoriev I.V."/>
        </authorList>
    </citation>
    <scope>NUCLEOTIDE SEQUENCE [LARGE SCALE GENOMIC DNA]</scope>
    <source>
        <strain evidence="3">CBS 506.65</strain>
    </source>
</reference>
<feature type="region of interest" description="Disordered" evidence="1">
    <location>
        <begin position="486"/>
        <end position="505"/>
    </location>
</feature>
<evidence type="ECO:0000313" key="2">
    <source>
        <dbReference type="EMBL" id="OJJ44928.1"/>
    </source>
</evidence>
<feature type="compositionally biased region" description="Basic residues" evidence="1">
    <location>
        <begin position="343"/>
        <end position="352"/>
    </location>
</feature>
<feature type="region of interest" description="Disordered" evidence="1">
    <location>
        <begin position="511"/>
        <end position="664"/>
    </location>
</feature>
<feature type="compositionally biased region" description="Basic and acidic residues" evidence="1">
    <location>
        <begin position="438"/>
        <end position="450"/>
    </location>
</feature>
<feature type="region of interest" description="Disordered" evidence="1">
    <location>
        <begin position="276"/>
        <end position="481"/>
    </location>
</feature>
<feature type="compositionally biased region" description="Polar residues" evidence="1">
    <location>
        <begin position="299"/>
        <end position="308"/>
    </location>
</feature>
<organism evidence="2 3">
    <name type="scientific">Penicilliopsis zonata CBS 506.65</name>
    <dbReference type="NCBI Taxonomy" id="1073090"/>
    <lineage>
        <taxon>Eukaryota</taxon>
        <taxon>Fungi</taxon>
        <taxon>Dikarya</taxon>
        <taxon>Ascomycota</taxon>
        <taxon>Pezizomycotina</taxon>
        <taxon>Eurotiomycetes</taxon>
        <taxon>Eurotiomycetidae</taxon>
        <taxon>Eurotiales</taxon>
        <taxon>Aspergillaceae</taxon>
        <taxon>Penicilliopsis</taxon>
    </lineage>
</organism>
<feature type="compositionally biased region" description="Basic and acidic residues" evidence="1">
    <location>
        <begin position="636"/>
        <end position="646"/>
    </location>
</feature>
<gene>
    <name evidence="2" type="ORF">ASPZODRAFT_134353</name>
</gene>
<feature type="compositionally biased region" description="Polar residues" evidence="1">
    <location>
        <begin position="25"/>
        <end position="42"/>
    </location>
</feature>
<feature type="compositionally biased region" description="Low complexity" evidence="1">
    <location>
        <begin position="316"/>
        <end position="327"/>
    </location>
</feature>
<dbReference type="AlphaFoldDB" id="A0A1L9SCT1"/>